<sequence>MITIALTYRNRDLRVVQNCLDSLKDQSNLSFEVILIDYGSEDSNALSLCSFVGGYSFVRLISCPVKKQLWNKARAINIALLQCTTDYFFVGDIDMIFREDFIEKLNELKSEDEITYFQVGFLDHDESKKSKSFKTYKVNHLSGKEATGMTLYATAMLKSINGYDEFYHGWGAEDTDVHIRLQNKKVKVNFYNDDLYILHQWHPKTYRNKNSLEPFHSRLEKINHQYIQQIQKMRVIQANHNSSWGILPVNQDYLSLNQPDYSLKITNEKNEIEAFLSGTLVNLKDVVINVDIEKHALCNSFKNECKRIIGKKHFQFLSFDIINDTILLTIVSSLRNQPYQYEYSKLEQTINLKIKL</sequence>
<gene>
    <name evidence="4" type="ORF">TRV642_0314</name>
</gene>
<name>A0A9W4TCF5_9FLAO</name>
<dbReference type="KEGG" id="fcs:TRV642_0314"/>
<evidence type="ECO:0000259" key="2">
    <source>
        <dbReference type="Pfam" id="PF00535"/>
    </source>
</evidence>
<dbReference type="AlphaFoldDB" id="A0A9W4TCF5"/>
<protein>
    <recommendedName>
        <fullName evidence="6">Glycosyltransferase 2-like domain-containing protein</fullName>
    </recommendedName>
</protein>
<organism evidence="4 5">
    <name type="scientific">Flavobacterium collinsii</name>
    <dbReference type="NCBI Taxonomy" id="1114861"/>
    <lineage>
        <taxon>Bacteria</taxon>
        <taxon>Pseudomonadati</taxon>
        <taxon>Bacteroidota</taxon>
        <taxon>Flavobacteriia</taxon>
        <taxon>Flavobacteriales</taxon>
        <taxon>Flavobacteriaceae</taxon>
        <taxon>Flavobacterium</taxon>
    </lineage>
</organism>
<feature type="domain" description="Galactosyltransferase C-terminal" evidence="3">
    <location>
        <begin position="134"/>
        <end position="193"/>
    </location>
</feature>
<keyword evidence="1" id="KW-0808">Transferase</keyword>
<evidence type="ECO:0000256" key="1">
    <source>
        <dbReference type="ARBA" id="ARBA00022679"/>
    </source>
</evidence>
<dbReference type="Gene3D" id="3.90.550.10">
    <property type="entry name" value="Spore Coat Polysaccharide Biosynthesis Protein SpsA, Chain A"/>
    <property type="match status" value="1"/>
</dbReference>
<dbReference type="GO" id="GO:0016740">
    <property type="term" value="F:transferase activity"/>
    <property type="evidence" value="ECO:0007669"/>
    <property type="project" value="UniProtKB-KW"/>
</dbReference>
<reference evidence="4" key="1">
    <citation type="submission" date="2022-09" db="EMBL/GenBank/DDBJ databases">
        <authorList>
            <person name="Duchaud E."/>
        </authorList>
    </citation>
    <scope>NUCLEOTIDE SEQUENCE</scope>
    <source>
        <strain evidence="4">TRV642</strain>
    </source>
</reference>
<dbReference type="SUPFAM" id="SSF53448">
    <property type="entry name" value="Nucleotide-diphospho-sugar transferases"/>
    <property type="match status" value="1"/>
</dbReference>
<dbReference type="RefSeq" id="WP_263361943.1">
    <property type="nucleotide sequence ID" value="NZ_OX336425.1"/>
</dbReference>
<proteinExistence type="predicted"/>
<dbReference type="Pfam" id="PF02709">
    <property type="entry name" value="Glyco_transf_7C"/>
    <property type="match status" value="1"/>
</dbReference>
<dbReference type="PANTHER" id="PTHR43685">
    <property type="entry name" value="GLYCOSYLTRANSFERASE"/>
    <property type="match status" value="1"/>
</dbReference>
<feature type="domain" description="Glycosyltransferase 2-like" evidence="2">
    <location>
        <begin position="5"/>
        <end position="131"/>
    </location>
</feature>
<dbReference type="InterPro" id="IPR029044">
    <property type="entry name" value="Nucleotide-diphossugar_trans"/>
</dbReference>
<dbReference type="EMBL" id="OX336425">
    <property type="protein sequence ID" value="CAI2765392.1"/>
    <property type="molecule type" value="Genomic_DNA"/>
</dbReference>
<dbReference type="Pfam" id="PF00535">
    <property type="entry name" value="Glycos_transf_2"/>
    <property type="match status" value="1"/>
</dbReference>
<accession>A0A9W4TCF5</accession>
<dbReference type="Proteomes" id="UP001152749">
    <property type="component" value="Chromosome"/>
</dbReference>
<evidence type="ECO:0008006" key="6">
    <source>
        <dbReference type="Google" id="ProtNLM"/>
    </source>
</evidence>
<dbReference type="InterPro" id="IPR027791">
    <property type="entry name" value="Galactosyl_T_C"/>
</dbReference>
<evidence type="ECO:0000313" key="5">
    <source>
        <dbReference type="Proteomes" id="UP001152749"/>
    </source>
</evidence>
<dbReference type="InterPro" id="IPR050834">
    <property type="entry name" value="Glycosyltransf_2"/>
</dbReference>
<dbReference type="PANTHER" id="PTHR43685:SF3">
    <property type="entry name" value="SLR2126 PROTEIN"/>
    <property type="match status" value="1"/>
</dbReference>
<evidence type="ECO:0000313" key="4">
    <source>
        <dbReference type="EMBL" id="CAI2765392.1"/>
    </source>
</evidence>
<dbReference type="InterPro" id="IPR001173">
    <property type="entry name" value="Glyco_trans_2-like"/>
</dbReference>
<evidence type="ECO:0000259" key="3">
    <source>
        <dbReference type="Pfam" id="PF02709"/>
    </source>
</evidence>